<evidence type="ECO:0000313" key="3">
    <source>
        <dbReference type="Proteomes" id="UP001243276"/>
    </source>
</evidence>
<keyword evidence="3" id="KW-1185">Reference proteome</keyword>
<dbReference type="KEGG" id="vg:80560592"/>
<evidence type="ECO:0000313" key="2">
    <source>
        <dbReference type="EMBL" id="WGH20823.1"/>
    </source>
</evidence>
<gene>
    <name evidence="2" type="primary">40</name>
</gene>
<sequence>MGTSFADLQKRAARRSKGRNREPFVLEVEGDDPIKIKYPDAIKSMEYERAATVYEQLQILAGADFPRLIDLFRGEDISVVQLMITEMWDQWNDDSLQVPGGKRGLVELFDQYGREVLLDFRSYWSGLDVLDYFDGTRSWFEFYEFLNGLPPHSRFQAKVALDPEYAEMLHQQRRQSGYYDSGDPFEDDDSAEGWKPETRSQEGFSPIIATIYTAIESINEVSRTLIAVNGQKPPNQQKLPRPISALEVLELEDERDEMHDLGARFGMRQPS</sequence>
<evidence type="ECO:0000256" key="1">
    <source>
        <dbReference type="SAM" id="MobiDB-lite"/>
    </source>
</evidence>
<protein>
    <submittedName>
        <fullName evidence="2">Tail assembly chaperone</fullName>
    </submittedName>
</protein>
<accession>A0AAF0GLM5</accession>
<name>A0AAF0GLM5_9CAUD</name>
<dbReference type="RefSeq" id="YP_010842829.1">
    <property type="nucleotide sequence ID" value="NC_079146.1"/>
</dbReference>
<reference evidence="2" key="1">
    <citation type="submission" date="2023-03" db="EMBL/GenBank/DDBJ databases">
        <authorList>
            <person name="Adamson A.J."/>
            <person name="Baker B.A."/>
            <person name="Galadyk N."/>
            <person name="Joshi D.H."/>
            <person name="Kistler H.E."/>
            <person name="Roberts S.M."/>
            <person name="Saint K.A."/>
            <person name="Sunnen C.N."/>
            <person name="Garlena R.A."/>
            <person name="Russell D.A."/>
            <person name="Pope W.H."/>
            <person name="Jacobs-Sera D."/>
            <person name="Hatfull G.F."/>
        </authorList>
    </citation>
    <scope>NUCLEOTIDE SEQUENCE</scope>
</reference>
<dbReference type="Proteomes" id="UP001243276">
    <property type="component" value="Segment"/>
</dbReference>
<dbReference type="GeneID" id="80560592"/>
<dbReference type="EMBL" id="OQ709208">
    <property type="protein sequence ID" value="WGH20823.1"/>
    <property type="molecule type" value="Genomic_DNA"/>
</dbReference>
<feature type="region of interest" description="Disordered" evidence="1">
    <location>
        <begin position="176"/>
        <end position="200"/>
    </location>
</feature>
<organism evidence="2 3">
    <name type="scientific">Gordonia phage Commandaria</name>
    <dbReference type="NCBI Taxonomy" id="3038364"/>
    <lineage>
        <taxon>Viruses</taxon>
        <taxon>Duplodnaviria</taxon>
        <taxon>Heunggongvirae</taxon>
        <taxon>Uroviricota</taxon>
        <taxon>Caudoviricetes</taxon>
        <taxon>Zierdtviridae</taxon>
        <taxon>Emilbogenvirinae</taxon>
        <taxon>Commandariavirus</taxon>
        <taxon>Commandariavirus commandaria</taxon>
    </lineage>
</organism>
<proteinExistence type="predicted"/>